<keyword evidence="1" id="KW-0472">Membrane</keyword>
<keyword evidence="1" id="KW-1133">Transmembrane helix</keyword>
<gene>
    <name evidence="2" type="ORF">E1N52_41300</name>
</gene>
<keyword evidence="1" id="KW-0812">Transmembrane</keyword>
<evidence type="ECO:0000313" key="2">
    <source>
        <dbReference type="EMBL" id="TDG02130.1"/>
    </source>
</evidence>
<organism evidence="2 3">
    <name type="scientific">Paraburkholderia guartelaensis</name>
    <dbReference type="NCBI Taxonomy" id="2546446"/>
    <lineage>
        <taxon>Bacteria</taxon>
        <taxon>Pseudomonadati</taxon>
        <taxon>Pseudomonadota</taxon>
        <taxon>Betaproteobacteria</taxon>
        <taxon>Burkholderiales</taxon>
        <taxon>Burkholderiaceae</taxon>
        <taxon>Paraburkholderia</taxon>
    </lineage>
</organism>
<dbReference type="EMBL" id="SMOD01000076">
    <property type="protein sequence ID" value="TDG02130.1"/>
    <property type="molecule type" value="Genomic_DNA"/>
</dbReference>
<feature type="transmembrane region" description="Helical" evidence="1">
    <location>
        <begin position="88"/>
        <end position="108"/>
    </location>
</feature>
<accession>A0A4R5L1G1</accession>
<proteinExistence type="predicted"/>
<name>A0A4R5L1G1_9BURK</name>
<feature type="transmembrane region" description="Helical" evidence="1">
    <location>
        <begin position="29"/>
        <end position="50"/>
    </location>
</feature>
<dbReference type="RefSeq" id="WP_133190685.1">
    <property type="nucleotide sequence ID" value="NZ_SMOD01000076.1"/>
</dbReference>
<evidence type="ECO:0000256" key="1">
    <source>
        <dbReference type="SAM" id="Phobius"/>
    </source>
</evidence>
<dbReference type="OrthoDB" id="9035639at2"/>
<comment type="caution">
    <text evidence="2">The sequence shown here is derived from an EMBL/GenBank/DDBJ whole genome shotgun (WGS) entry which is preliminary data.</text>
</comment>
<dbReference type="Proteomes" id="UP000295606">
    <property type="component" value="Unassembled WGS sequence"/>
</dbReference>
<feature type="transmembrane region" description="Helical" evidence="1">
    <location>
        <begin position="62"/>
        <end position="82"/>
    </location>
</feature>
<evidence type="ECO:0000313" key="3">
    <source>
        <dbReference type="Proteomes" id="UP000295606"/>
    </source>
</evidence>
<sequence length="146" mass="15518">MFRQAENDFGPLIQATSGNVVHDDVQPTAGHALMIATLLICWWSLVETALDFVTGNGNRDFASAIAANLIVVIAGLAVVMNVRFAREIFAFLCGVSILALGSRLPLAFGDSLWMPLISLVDCGSKLVFLAFACAPPHENGTRAASL</sequence>
<protein>
    <submittedName>
        <fullName evidence="2">Uncharacterized protein</fullName>
    </submittedName>
</protein>
<dbReference type="AlphaFoldDB" id="A0A4R5L1G1"/>
<reference evidence="2 3" key="1">
    <citation type="submission" date="2019-03" db="EMBL/GenBank/DDBJ databases">
        <title>Paraburkholderia sp. isolated from native Mimosa gymnas in Guartela State Park, Brazil.</title>
        <authorList>
            <person name="Paulitsch F."/>
            <person name="Hungria M."/>
            <person name="Delamuta J.R.M."/>
            <person name="Ribeiro R.A."/>
            <person name="Dall'Agnol R."/>
            <person name="Silva J.S.B."/>
        </authorList>
    </citation>
    <scope>NUCLEOTIDE SEQUENCE [LARGE SCALE GENOMIC DNA]</scope>
    <source>
        <strain evidence="2 3">CNPSo 3008</strain>
    </source>
</reference>